<evidence type="ECO:0000256" key="4">
    <source>
        <dbReference type="HAMAP-Rule" id="MF_00262"/>
    </source>
</evidence>
<protein>
    <recommendedName>
        <fullName evidence="2 4">Cell division topological specificity factor</fullName>
    </recommendedName>
</protein>
<evidence type="ECO:0000313" key="5">
    <source>
        <dbReference type="EMBL" id="PTQ88288.1"/>
    </source>
</evidence>
<dbReference type="InterPro" id="IPR036707">
    <property type="entry name" value="MinE_sf"/>
</dbReference>
<comment type="function">
    <text evidence="3 4">Prevents the cell division inhibition by proteins MinC and MinD at internal division sites while permitting inhibition at polar sites. This ensures cell division at the proper site by restricting the formation of a division septum at the midpoint of the long axis of the cell.</text>
</comment>
<dbReference type="RefSeq" id="WP_239987165.1">
    <property type="nucleotide sequence ID" value="NZ_QAON01000013.1"/>
</dbReference>
<evidence type="ECO:0000313" key="6">
    <source>
        <dbReference type="Proteomes" id="UP000244223"/>
    </source>
</evidence>
<name>A0A2T5IWJ3_9GAMM</name>
<dbReference type="NCBIfam" id="TIGR01215">
    <property type="entry name" value="minE"/>
    <property type="match status" value="1"/>
</dbReference>
<comment type="caution">
    <text evidence="5">The sequence shown here is derived from an EMBL/GenBank/DDBJ whole genome shotgun (WGS) entry which is preliminary data.</text>
</comment>
<keyword evidence="4" id="KW-0131">Cell cycle</keyword>
<dbReference type="Gene3D" id="3.30.1070.10">
    <property type="entry name" value="Cell division topological specificity factor MinE"/>
    <property type="match status" value="1"/>
</dbReference>
<dbReference type="HAMAP" id="MF_00262">
    <property type="entry name" value="MinE"/>
    <property type="match status" value="1"/>
</dbReference>
<dbReference type="AlphaFoldDB" id="A0A2T5IWJ3"/>
<dbReference type="InterPro" id="IPR005527">
    <property type="entry name" value="MinE"/>
</dbReference>
<evidence type="ECO:0000256" key="3">
    <source>
        <dbReference type="ARBA" id="ARBA00025265"/>
    </source>
</evidence>
<dbReference type="EMBL" id="QAON01000013">
    <property type="protein sequence ID" value="PTQ88288.1"/>
    <property type="molecule type" value="Genomic_DNA"/>
</dbReference>
<comment type="similarity">
    <text evidence="1 4">Belongs to the MinE family.</text>
</comment>
<sequence length="92" mass="10397">MMDWRKIFGSDKKNNTASTAKERLMVVVAHQREGRGGSAAPYLPQLREEILAVVRKYVSVPDTSVQVQVQQKDGLEVIEMDITLPEDKRLSL</sequence>
<keyword evidence="4 5" id="KW-0132">Cell division</keyword>
<gene>
    <name evidence="4" type="primary">minE</name>
    <name evidence="5" type="ORF">C8N29_11355</name>
</gene>
<dbReference type="GO" id="GO:0032955">
    <property type="term" value="P:regulation of division septum assembly"/>
    <property type="evidence" value="ECO:0007669"/>
    <property type="project" value="InterPro"/>
</dbReference>
<keyword evidence="6" id="KW-1185">Reference proteome</keyword>
<evidence type="ECO:0000256" key="2">
    <source>
        <dbReference type="ARBA" id="ARBA00020112"/>
    </source>
</evidence>
<dbReference type="Proteomes" id="UP000244223">
    <property type="component" value="Unassembled WGS sequence"/>
</dbReference>
<organism evidence="5 6">
    <name type="scientific">Agitococcus lubricus</name>
    <dbReference type="NCBI Taxonomy" id="1077255"/>
    <lineage>
        <taxon>Bacteria</taxon>
        <taxon>Pseudomonadati</taxon>
        <taxon>Pseudomonadota</taxon>
        <taxon>Gammaproteobacteria</taxon>
        <taxon>Moraxellales</taxon>
        <taxon>Moraxellaceae</taxon>
        <taxon>Agitococcus</taxon>
    </lineage>
</organism>
<accession>A0A2T5IWJ3</accession>
<dbReference type="Pfam" id="PF03776">
    <property type="entry name" value="MinE"/>
    <property type="match status" value="1"/>
</dbReference>
<dbReference type="GO" id="GO:0051301">
    <property type="term" value="P:cell division"/>
    <property type="evidence" value="ECO:0007669"/>
    <property type="project" value="UniProtKB-KW"/>
</dbReference>
<dbReference type="SUPFAM" id="SSF55229">
    <property type="entry name" value="Cell division protein MinE topological specificity domain"/>
    <property type="match status" value="1"/>
</dbReference>
<dbReference type="NCBIfam" id="NF001422">
    <property type="entry name" value="PRK00296.1"/>
    <property type="match status" value="1"/>
</dbReference>
<proteinExistence type="inferred from homology"/>
<evidence type="ECO:0000256" key="1">
    <source>
        <dbReference type="ARBA" id="ARBA00008168"/>
    </source>
</evidence>
<reference evidence="5 6" key="1">
    <citation type="submission" date="2018-04" db="EMBL/GenBank/DDBJ databases">
        <title>Genomic Encyclopedia of Archaeal and Bacterial Type Strains, Phase II (KMG-II): from individual species to whole genera.</title>
        <authorList>
            <person name="Goeker M."/>
        </authorList>
    </citation>
    <scope>NUCLEOTIDE SEQUENCE [LARGE SCALE GENOMIC DNA]</scope>
    <source>
        <strain evidence="5 6">DSM 5822</strain>
    </source>
</reference>